<feature type="compositionally biased region" description="Pro residues" evidence="1">
    <location>
        <begin position="35"/>
        <end position="47"/>
    </location>
</feature>
<evidence type="ECO:0000259" key="3">
    <source>
        <dbReference type="Pfam" id="PF18914"/>
    </source>
</evidence>
<gene>
    <name evidence="4" type="ORF">OPS25_11055</name>
</gene>
<dbReference type="Pfam" id="PF18914">
    <property type="entry name" value="DUF5666"/>
    <property type="match status" value="7"/>
</dbReference>
<name>A0ABT3P8C6_9ALTE</name>
<dbReference type="InterPro" id="IPR043724">
    <property type="entry name" value="DUF5666"/>
</dbReference>
<feature type="chain" id="PRO_5047451444" evidence="2">
    <location>
        <begin position="21"/>
        <end position="583"/>
    </location>
</feature>
<sequence>MTYRNSLLAITIATALTACGGGDSAPPAVEEAPAPTVPAPAPTPAPTASPTVTQGVITGFGSVYVNGKRYVSDSASFTIAGQSGAQESGLKMGMVVKVKATEGEEGQDPEASEIEYEETLQGIVSLIDYGNARLTILGQAVYFDDLTEFENVDPAQLSIGDMVEISGYVTESGFYATYVELEAEEDEIKLAGSVSALNTEAQTFSLGQLTVNYSEASFDDMLAGDLRDGLVVKVKGSVYDIQTQTLTAIEVENKEPDVENDFDDVDEVEIAGVVTSYDSAAGTFKVNRYNFVLNDETEFEEGALENFAGNLWVKVEGSRDGDTFVAEQIEFKERKNNGKSEGQVTAVDGEAETFVINGITFTANADTQYEDESEQNERRFTFDDIVVNDILKVASRELPDSTVLALKVKRIDEDDREGEVKGVVKALTLEGMTVAGVAVLFDENTEFETDEGDITAEQFLTLAEGNTALIVEVEGEYGELGLIATEVEVRTNRDNDDQDEDDGKADKVELEGLIEAINGESVIVAGYELRFDQESELEFNDDAVSLETFLSSIAVGDALEFTGLWVEDTYIRVLEAEAETAAE</sequence>
<dbReference type="EMBL" id="JAPFRD010000011">
    <property type="protein sequence ID" value="MCW8109033.1"/>
    <property type="molecule type" value="Genomic_DNA"/>
</dbReference>
<protein>
    <submittedName>
        <fullName evidence="4">DUF5666 domain-containing protein</fullName>
    </submittedName>
</protein>
<organism evidence="4 5">
    <name type="scientific">Alteromonas aquimaris</name>
    <dbReference type="NCBI Taxonomy" id="2998417"/>
    <lineage>
        <taxon>Bacteria</taxon>
        <taxon>Pseudomonadati</taxon>
        <taxon>Pseudomonadota</taxon>
        <taxon>Gammaproteobacteria</taxon>
        <taxon>Alteromonadales</taxon>
        <taxon>Alteromonadaceae</taxon>
        <taxon>Alteromonas/Salinimonas group</taxon>
        <taxon>Alteromonas</taxon>
    </lineage>
</organism>
<accession>A0ABT3P8C6</accession>
<evidence type="ECO:0000313" key="5">
    <source>
        <dbReference type="Proteomes" id="UP001142810"/>
    </source>
</evidence>
<keyword evidence="2" id="KW-0732">Signal</keyword>
<feature type="domain" description="DUF5666" evidence="3">
    <location>
        <begin position="421"/>
        <end position="488"/>
    </location>
</feature>
<feature type="domain" description="DUF5666" evidence="3">
    <location>
        <begin position="192"/>
        <end position="252"/>
    </location>
</feature>
<feature type="domain" description="DUF5666" evidence="3">
    <location>
        <begin position="341"/>
        <end position="409"/>
    </location>
</feature>
<dbReference type="Proteomes" id="UP001142810">
    <property type="component" value="Unassembled WGS sequence"/>
</dbReference>
<feature type="domain" description="DUF5666" evidence="3">
    <location>
        <begin position="511"/>
        <end position="565"/>
    </location>
</feature>
<dbReference type="PROSITE" id="PS51257">
    <property type="entry name" value="PROKAR_LIPOPROTEIN"/>
    <property type="match status" value="1"/>
</dbReference>
<evidence type="ECO:0000256" key="2">
    <source>
        <dbReference type="SAM" id="SignalP"/>
    </source>
</evidence>
<feature type="domain" description="DUF5666" evidence="3">
    <location>
        <begin position="55"/>
        <end position="115"/>
    </location>
</feature>
<feature type="region of interest" description="Disordered" evidence="1">
    <location>
        <begin position="23"/>
        <end position="50"/>
    </location>
</feature>
<dbReference type="RefSeq" id="WP_265617781.1">
    <property type="nucleotide sequence ID" value="NZ_JAPFRD010000011.1"/>
</dbReference>
<reference evidence="4" key="1">
    <citation type="submission" date="2022-11" db="EMBL/GenBank/DDBJ databases">
        <title>Alteromonas sp. nov., isolated from sea water of the Qingdao.</title>
        <authorList>
            <person name="Wang Q."/>
        </authorList>
    </citation>
    <scope>NUCLEOTIDE SEQUENCE</scope>
    <source>
        <strain evidence="4">ASW11-7</strain>
    </source>
</reference>
<evidence type="ECO:0000313" key="4">
    <source>
        <dbReference type="EMBL" id="MCW8109033.1"/>
    </source>
</evidence>
<feature type="domain" description="DUF5666" evidence="3">
    <location>
        <begin position="272"/>
        <end position="330"/>
    </location>
</feature>
<keyword evidence="5" id="KW-1185">Reference proteome</keyword>
<evidence type="ECO:0000256" key="1">
    <source>
        <dbReference type="SAM" id="MobiDB-lite"/>
    </source>
</evidence>
<proteinExistence type="predicted"/>
<comment type="caution">
    <text evidence="4">The sequence shown here is derived from an EMBL/GenBank/DDBJ whole genome shotgun (WGS) entry which is preliminary data.</text>
</comment>
<feature type="domain" description="DUF5666" evidence="3">
    <location>
        <begin position="122"/>
        <end position="180"/>
    </location>
</feature>
<feature type="signal peptide" evidence="2">
    <location>
        <begin position="1"/>
        <end position="20"/>
    </location>
</feature>
<feature type="compositionally biased region" description="Low complexity" evidence="1">
    <location>
        <begin position="23"/>
        <end position="34"/>
    </location>
</feature>